<proteinExistence type="predicted"/>
<gene>
    <name evidence="1" type="ordered locus">Mnod_8176</name>
</gene>
<geneLocation type="plasmid" evidence="1 2">
    <name>pMNOD02</name>
</geneLocation>
<organism evidence="1 2">
    <name type="scientific">Methylobacterium nodulans (strain LMG 21967 / CNCM I-2342 / ORS 2060)</name>
    <dbReference type="NCBI Taxonomy" id="460265"/>
    <lineage>
        <taxon>Bacteria</taxon>
        <taxon>Pseudomonadati</taxon>
        <taxon>Pseudomonadota</taxon>
        <taxon>Alphaproteobacteria</taxon>
        <taxon>Hyphomicrobiales</taxon>
        <taxon>Methylobacteriaceae</taxon>
        <taxon>Methylobacterium</taxon>
    </lineage>
</organism>
<dbReference type="HOGENOM" id="CLU_2666910_0_0_5"/>
<protein>
    <recommendedName>
        <fullName evidence="3">Transposase</fullName>
    </recommendedName>
</protein>
<keyword evidence="1" id="KW-0614">Plasmid</keyword>
<sequence>MILNALALKLERQARGDFKGRHCEATLIVQAVSWYLRDALNHAHLQGRGLRTTVTPARLQLCCTRGFNRRAASRP</sequence>
<dbReference type="EMBL" id="CP001351">
    <property type="protein sequence ID" value="ACL63152.1"/>
    <property type="molecule type" value="Genomic_DNA"/>
</dbReference>
<keyword evidence="2" id="KW-1185">Reference proteome</keyword>
<evidence type="ECO:0000313" key="2">
    <source>
        <dbReference type="Proteomes" id="UP000008207"/>
    </source>
</evidence>
<dbReference type="Proteomes" id="UP000008207">
    <property type="component" value="Plasmid pMNOD02"/>
</dbReference>
<accession>B8IXB1</accession>
<dbReference type="AlphaFoldDB" id="B8IXB1"/>
<reference evidence="2" key="1">
    <citation type="submission" date="2009-01" db="EMBL/GenBank/DDBJ databases">
        <title>Complete sequence of plasmid 2 of Methylobacterium nodulans ORS 2060.</title>
        <authorList>
            <consortium name="US DOE Joint Genome Institute"/>
            <person name="Lucas S."/>
            <person name="Copeland A."/>
            <person name="Lapidus A."/>
            <person name="Glavina del Rio T."/>
            <person name="Dalin E."/>
            <person name="Tice H."/>
            <person name="Bruce D."/>
            <person name="Goodwin L."/>
            <person name="Pitluck S."/>
            <person name="Sims D."/>
            <person name="Brettin T."/>
            <person name="Detter J.C."/>
            <person name="Han C."/>
            <person name="Larimer F."/>
            <person name="Land M."/>
            <person name="Hauser L."/>
            <person name="Kyrpides N."/>
            <person name="Ivanova N."/>
            <person name="Marx C.J."/>
            <person name="Richardson P."/>
        </authorList>
    </citation>
    <scope>NUCLEOTIDE SEQUENCE [LARGE SCALE GENOMIC DNA]</scope>
    <source>
        <strain evidence="2">LMG 21967 / CNCM I-2342 / ORS 2060</strain>
        <plasmid evidence="2">Plasmid pMNOD02</plasmid>
    </source>
</reference>
<evidence type="ECO:0000313" key="1">
    <source>
        <dbReference type="EMBL" id="ACL63152.1"/>
    </source>
</evidence>
<dbReference type="KEGG" id="mno:Mnod_8176"/>
<evidence type="ECO:0008006" key="3">
    <source>
        <dbReference type="Google" id="ProtNLM"/>
    </source>
</evidence>
<name>B8IXB1_METNO</name>